<proteinExistence type="predicted"/>
<reference evidence="1" key="1">
    <citation type="submission" date="2023-03" db="EMBL/GenBank/DDBJ databases">
        <title>Massive genome expansion in bonnet fungi (Mycena s.s.) driven by repeated elements and novel gene families across ecological guilds.</title>
        <authorList>
            <consortium name="Lawrence Berkeley National Laboratory"/>
            <person name="Harder C.B."/>
            <person name="Miyauchi S."/>
            <person name="Viragh M."/>
            <person name="Kuo A."/>
            <person name="Thoen E."/>
            <person name="Andreopoulos B."/>
            <person name="Lu D."/>
            <person name="Skrede I."/>
            <person name="Drula E."/>
            <person name="Henrissat B."/>
            <person name="Morin E."/>
            <person name="Kohler A."/>
            <person name="Barry K."/>
            <person name="LaButti K."/>
            <person name="Morin E."/>
            <person name="Salamov A."/>
            <person name="Lipzen A."/>
            <person name="Mereny Z."/>
            <person name="Hegedus B."/>
            <person name="Baldrian P."/>
            <person name="Stursova M."/>
            <person name="Weitz H."/>
            <person name="Taylor A."/>
            <person name="Grigoriev I.V."/>
            <person name="Nagy L.G."/>
            <person name="Martin F."/>
            <person name="Kauserud H."/>
        </authorList>
    </citation>
    <scope>NUCLEOTIDE SEQUENCE</scope>
    <source>
        <strain evidence="1">CBHHK200</strain>
    </source>
</reference>
<organism evidence="1 2">
    <name type="scientific">Mycena alexandri</name>
    <dbReference type="NCBI Taxonomy" id="1745969"/>
    <lineage>
        <taxon>Eukaryota</taxon>
        <taxon>Fungi</taxon>
        <taxon>Dikarya</taxon>
        <taxon>Basidiomycota</taxon>
        <taxon>Agaricomycotina</taxon>
        <taxon>Agaricomycetes</taxon>
        <taxon>Agaricomycetidae</taxon>
        <taxon>Agaricales</taxon>
        <taxon>Marasmiineae</taxon>
        <taxon>Mycenaceae</taxon>
        <taxon>Mycena</taxon>
    </lineage>
</organism>
<dbReference type="Proteomes" id="UP001218188">
    <property type="component" value="Unassembled WGS sequence"/>
</dbReference>
<dbReference type="AlphaFoldDB" id="A0AAD6T1J9"/>
<evidence type="ECO:0000313" key="1">
    <source>
        <dbReference type="EMBL" id="KAJ7037680.1"/>
    </source>
</evidence>
<gene>
    <name evidence="1" type="ORF">C8F04DRAFT_1232509</name>
</gene>
<protein>
    <submittedName>
        <fullName evidence="1">Uncharacterized protein</fullName>
    </submittedName>
</protein>
<name>A0AAD6T1J9_9AGAR</name>
<comment type="caution">
    <text evidence="1">The sequence shown here is derived from an EMBL/GenBank/DDBJ whole genome shotgun (WGS) entry which is preliminary data.</text>
</comment>
<dbReference type="EMBL" id="JARJCM010000036">
    <property type="protein sequence ID" value="KAJ7037680.1"/>
    <property type="molecule type" value="Genomic_DNA"/>
</dbReference>
<evidence type="ECO:0000313" key="2">
    <source>
        <dbReference type="Proteomes" id="UP001218188"/>
    </source>
</evidence>
<sequence>MTVILNTGFLVVRWRETHPMLGVGARSMHAVLFSETGIWPIKYRRVYLALKYLCYLLGLKYDDEESQRPARNPNSTCLGNSTYRANFCKLVDNGDFYLGRENPSRTAAVSADGQAPQGFKCPAVPTAGQSTVHRMLEGELAPGMVPPLQYYTFVFSKLVVRAFGPRKYNITPPPTSQAQIAKGRLWPEDVLRAELAFSSTKATFK</sequence>
<keyword evidence="2" id="KW-1185">Reference proteome</keyword>
<accession>A0AAD6T1J9</accession>